<sequence>MARGMEVGRRAYGFGAKRKAYMQVILSIIEHNDANTISLTKSKITDMMRAITDYCGNNKYLYQNPNRSQKAYKYSDDAWALRDKEKNQGLVGDHCVPLNSIFAYLVKEKQNSTFSRDEIEHFLDYHLEVVMITKEEDKILNDNGLKSKMPNDWDFFEDKYARYKISGINIALESMLNSLKNHT</sequence>
<name>A0A382BPJ1_9ZZZZ</name>
<proteinExistence type="predicted"/>
<dbReference type="EMBL" id="UINC01030762">
    <property type="protein sequence ID" value="SVB15685.1"/>
    <property type="molecule type" value="Genomic_DNA"/>
</dbReference>
<organism evidence="1">
    <name type="scientific">marine metagenome</name>
    <dbReference type="NCBI Taxonomy" id="408172"/>
    <lineage>
        <taxon>unclassified sequences</taxon>
        <taxon>metagenomes</taxon>
        <taxon>ecological metagenomes</taxon>
    </lineage>
</organism>
<dbReference type="AlphaFoldDB" id="A0A382BPJ1"/>
<gene>
    <name evidence="1" type="ORF">METZ01_LOCUS168539</name>
</gene>
<protein>
    <submittedName>
        <fullName evidence="1">Uncharacterized protein</fullName>
    </submittedName>
</protein>
<evidence type="ECO:0000313" key="1">
    <source>
        <dbReference type="EMBL" id="SVB15685.1"/>
    </source>
</evidence>
<reference evidence="1" key="1">
    <citation type="submission" date="2018-05" db="EMBL/GenBank/DDBJ databases">
        <authorList>
            <person name="Lanie J.A."/>
            <person name="Ng W.-L."/>
            <person name="Kazmierczak K.M."/>
            <person name="Andrzejewski T.M."/>
            <person name="Davidsen T.M."/>
            <person name="Wayne K.J."/>
            <person name="Tettelin H."/>
            <person name="Glass J.I."/>
            <person name="Rusch D."/>
            <person name="Podicherti R."/>
            <person name="Tsui H.-C.T."/>
            <person name="Winkler M.E."/>
        </authorList>
    </citation>
    <scope>NUCLEOTIDE SEQUENCE</scope>
</reference>
<accession>A0A382BPJ1</accession>